<dbReference type="GO" id="GO:0016987">
    <property type="term" value="F:sigma factor activity"/>
    <property type="evidence" value="ECO:0007669"/>
    <property type="project" value="UniProtKB-KW"/>
</dbReference>
<feature type="domain" description="RNA polymerase sigma-70 region 2" evidence="7">
    <location>
        <begin position="23"/>
        <end position="90"/>
    </location>
</feature>
<dbReference type="NCBIfam" id="TIGR02937">
    <property type="entry name" value="sigma70-ECF"/>
    <property type="match status" value="1"/>
</dbReference>
<evidence type="ECO:0000256" key="5">
    <source>
        <dbReference type="ARBA" id="ARBA00023163"/>
    </source>
</evidence>
<evidence type="ECO:0000313" key="9">
    <source>
        <dbReference type="EMBL" id="TJY38518.1"/>
    </source>
</evidence>
<dbReference type="NCBIfam" id="NF007216">
    <property type="entry name" value="PRK09638.1"/>
    <property type="match status" value="1"/>
</dbReference>
<gene>
    <name evidence="9" type="primary">sigY</name>
    <name evidence="9" type="ORF">E5161_20260</name>
</gene>
<dbReference type="InterPro" id="IPR039425">
    <property type="entry name" value="RNA_pol_sigma-70-like"/>
</dbReference>
<keyword evidence="4 6" id="KW-0238">DNA-binding</keyword>
<evidence type="ECO:0000256" key="1">
    <source>
        <dbReference type="ARBA" id="ARBA00010641"/>
    </source>
</evidence>
<evidence type="ECO:0000256" key="2">
    <source>
        <dbReference type="ARBA" id="ARBA00023015"/>
    </source>
</evidence>
<comment type="similarity">
    <text evidence="1 6">Belongs to the sigma-70 factor family. ECF subfamily.</text>
</comment>
<name>A0A4U0F2Z2_9BACL</name>
<dbReference type="SUPFAM" id="SSF88946">
    <property type="entry name" value="Sigma2 domain of RNA polymerase sigma factors"/>
    <property type="match status" value="1"/>
</dbReference>
<dbReference type="InterPro" id="IPR036388">
    <property type="entry name" value="WH-like_DNA-bd_sf"/>
</dbReference>
<protein>
    <recommendedName>
        <fullName evidence="6">RNA polymerase sigma factor</fullName>
    </recommendedName>
</protein>
<evidence type="ECO:0000256" key="4">
    <source>
        <dbReference type="ARBA" id="ARBA00023125"/>
    </source>
</evidence>
<dbReference type="PANTHER" id="PTHR43133">
    <property type="entry name" value="RNA POLYMERASE ECF-TYPE SIGMA FACTO"/>
    <property type="match status" value="1"/>
</dbReference>
<dbReference type="Gene3D" id="1.10.10.10">
    <property type="entry name" value="Winged helix-like DNA-binding domain superfamily/Winged helix DNA-binding domain"/>
    <property type="match status" value="1"/>
</dbReference>
<dbReference type="Pfam" id="PF04542">
    <property type="entry name" value="Sigma70_r2"/>
    <property type="match status" value="1"/>
</dbReference>
<dbReference type="PANTHER" id="PTHR43133:SF60">
    <property type="entry name" value="RNA POLYMERASE SIGMA FACTOR SIGV"/>
    <property type="match status" value="1"/>
</dbReference>
<evidence type="ECO:0000259" key="8">
    <source>
        <dbReference type="Pfam" id="PF08281"/>
    </source>
</evidence>
<dbReference type="Pfam" id="PF08281">
    <property type="entry name" value="Sigma70_r4_2"/>
    <property type="match status" value="1"/>
</dbReference>
<dbReference type="AlphaFoldDB" id="A0A4U0F2Z2"/>
<sequence length="179" mass="20833">MREPDDNRSAYAIPSSDVELAVLLREHYGILFHYLLKVTMDRPLAEDLAQETMLKAIEHIRRYDGSSKFSSWLITIGTRLHLDLLRRRQRERKHLTEQARTNALRFETLARGGEWTDLSESLASLPDDVRTAIVLKHYYGYTYEEIGEMMATSPGTVKSRIHNGIYKIREEWKHDEANG</sequence>
<dbReference type="OrthoDB" id="3472490at2"/>
<evidence type="ECO:0000313" key="10">
    <source>
        <dbReference type="Proteomes" id="UP000309673"/>
    </source>
</evidence>
<dbReference type="Gene3D" id="1.10.1740.10">
    <property type="match status" value="1"/>
</dbReference>
<dbReference type="SUPFAM" id="SSF88659">
    <property type="entry name" value="Sigma3 and sigma4 domains of RNA polymerase sigma factors"/>
    <property type="match status" value="1"/>
</dbReference>
<dbReference type="InterPro" id="IPR013324">
    <property type="entry name" value="RNA_pol_sigma_r3/r4-like"/>
</dbReference>
<dbReference type="GO" id="GO:0003677">
    <property type="term" value="F:DNA binding"/>
    <property type="evidence" value="ECO:0007669"/>
    <property type="project" value="UniProtKB-KW"/>
</dbReference>
<keyword evidence="2 6" id="KW-0805">Transcription regulation</keyword>
<dbReference type="Proteomes" id="UP000309673">
    <property type="component" value="Unassembled WGS sequence"/>
</dbReference>
<dbReference type="GO" id="GO:0006352">
    <property type="term" value="P:DNA-templated transcription initiation"/>
    <property type="evidence" value="ECO:0007669"/>
    <property type="project" value="InterPro"/>
</dbReference>
<dbReference type="InterPro" id="IPR013249">
    <property type="entry name" value="RNA_pol_sigma70_r4_t2"/>
</dbReference>
<dbReference type="InterPro" id="IPR007627">
    <property type="entry name" value="RNA_pol_sigma70_r2"/>
</dbReference>
<dbReference type="GO" id="GO:0006950">
    <property type="term" value="P:response to stress"/>
    <property type="evidence" value="ECO:0007669"/>
    <property type="project" value="UniProtKB-ARBA"/>
</dbReference>
<keyword evidence="3 6" id="KW-0731">Sigma factor</keyword>
<dbReference type="InterPro" id="IPR013325">
    <property type="entry name" value="RNA_pol_sigma_r2"/>
</dbReference>
<evidence type="ECO:0000259" key="7">
    <source>
        <dbReference type="Pfam" id="PF04542"/>
    </source>
</evidence>
<dbReference type="EMBL" id="SUPK01000014">
    <property type="protein sequence ID" value="TJY38518.1"/>
    <property type="molecule type" value="Genomic_DNA"/>
</dbReference>
<dbReference type="CDD" id="cd06171">
    <property type="entry name" value="Sigma70_r4"/>
    <property type="match status" value="1"/>
</dbReference>
<reference evidence="9 10" key="1">
    <citation type="submission" date="2019-04" db="EMBL/GenBank/DDBJ databases">
        <title>Cohnella sp. nov., isolated from soil.</title>
        <authorList>
            <person name="Kim W."/>
        </authorList>
    </citation>
    <scope>NUCLEOTIDE SEQUENCE [LARGE SCALE GENOMIC DNA]</scope>
    <source>
        <strain evidence="9 10">CAU 1483</strain>
    </source>
</reference>
<evidence type="ECO:0000256" key="3">
    <source>
        <dbReference type="ARBA" id="ARBA00023082"/>
    </source>
</evidence>
<keyword evidence="5 6" id="KW-0804">Transcription</keyword>
<dbReference type="InterPro" id="IPR000838">
    <property type="entry name" value="RNA_pol_sigma70_ECF_CS"/>
</dbReference>
<keyword evidence="10" id="KW-1185">Reference proteome</keyword>
<comment type="caution">
    <text evidence="9">The sequence shown here is derived from an EMBL/GenBank/DDBJ whole genome shotgun (WGS) entry which is preliminary data.</text>
</comment>
<dbReference type="RefSeq" id="WP_136779697.1">
    <property type="nucleotide sequence ID" value="NZ_SUPK01000014.1"/>
</dbReference>
<evidence type="ECO:0000256" key="6">
    <source>
        <dbReference type="RuleBase" id="RU000716"/>
    </source>
</evidence>
<accession>A0A4U0F2Z2</accession>
<proteinExistence type="inferred from homology"/>
<dbReference type="PROSITE" id="PS01063">
    <property type="entry name" value="SIGMA70_ECF"/>
    <property type="match status" value="1"/>
</dbReference>
<organism evidence="9 10">
    <name type="scientific">Cohnella pontilimi</name>
    <dbReference type="NCBI Taxonomy" id="2564100"/>
    <lineage>
        <taxon>Bacteria</taxon>
        <taxon>Bacillati</taxon>
        <taxon>Bacillota</taxon>
        <taxon>Bacilli</taxon>
        <taxon>Bacillales</taxon>
        <taxon>Paenibacillaceae</taxon>
        <taxon>Cohnella</taxon>
    </lineage>
</organism>
<feature type="domain" description="RNA polymerase sigma factor 70 region 4 type 2" evidence="8">
    <location>
        <begin position="118"/>
        <end position="166"/>
    </location>
</feature>
<dbReference type="InterPro" id="IPR014284">
    <property type="entry name" value="RNA_pol_sigma-70_dom"/>
</dbReference>